<sequence length="86" mass="9140">MHSRSGPTSHPVRPTLGVAELAVQMNHPGAGGDCDLTRRMQIWVHQGSSMLRRGSGQMAWRVAHVHPTLAEGVNTAAGGVHREIGA</sequence>
<protein>
    <submittedName>
        <fullName evidence="1">Uncharacterized protein</fullName>
    </submittedName>
</protein>
<evidence type="ECO:0000313" key="1">
    <source>
        <dbReference type="EMBL" id="AAC45810.1"/>
    </source>
</evidence>
<geneLocation type="plasmid" evidence="1">
    <name>pFAJ2600</name>
</geneLocation>
<proteinExistence type="predicted"/>
<dbReference type="EMBL" id="AF015088">
    <property type="protein sequence ID" value="AAC45810.1"/>
    <property type="molecule type" value="Genomic_DNA"/>
</dbReference>
<name>O30681_RHOER</name>
<accession>O30681</accession>
<dbReference type="AlphaFoldDB" id="O30681"/>
<reference evidence="1" key="1">
    <citation type="journal article" date="1997" name="Microbiology">
        <title>Structural analysis of the 6 kb cryptic plasmid pFAJ2600 from Rhodococcus erythropolis NI86/21 and construction of Escherichia coli-Rhodococcus shuttle vectors.</title>
        <authorList>
            <person name="De Mot R."/>
            <person name="Nagy I."/>
            <person name="De Schrijver A."/>
            <person name="Pattanapipitpaisal P."/>
            <person name="Schoofs G."/>
            <person name="Vanderleyden J."/>
        </authorList>
    </citation>
    <scope>NUCLEOTIDE SEQUENCE</scope>
    <source>
        <strain evidence="1">NI86/21</strain>
        <plasmid evidence="1">pFAJ2600</plasmid>
    </source>
</reference>
<keyword evidence="1" id="KW-0614">Plasmid</keyword>
<organism evidence="1">
    <name type="scientific">Rhodococcus erythropolis</name>
    <name type="common">Arthrobacter picolinophilus</name>
    <dbReference type="NCBI Taxonomy" id="1833"/>
    <lineage>
        <taxon>Bacteria</taxon>
        <taxon>Bacillati</taxon>
        <taxon>Actinomycetota</taxon>
        <taxon>Actinomycetes</taxon>
        <taxon>Mycobacteriales</taxon>
        <taxon>Nocardiaceae</taxon>
        <taxon>Rhodococcus</taxon>
        <taxon>Rhodococcus erythropolis group</taxon>
    </lineage>
</organism>